<dbReference type="GO" id="GO:0005524">
    <property type="term" value="F:ATP binding"/>
    <property type="evidence" value="ECO:0007669"/>
    <property type="project" value="UniProtKB-UniRule"/>
</dbReference>
<dbReference type="InterPro" id="IPR001609">
    <property type="entry name" value="Myosin_head_motor_dom-like"/>
</dbReference>
<dbReference type="Pfam" id="PF03142">
    <property type="entry name" value="Chitin_synth_2"/>
    <property type="match status" value="1"/>
</dbReference>
<dbReference type="PANTHER" id="PTHR22914:SF45">
    <property type="entry name" value="CHITIN SYNTHASE"/>
    <property type="match status" value="1"/>
</dbReference>
<dbReference type="GO" id="GO:0005886">
    <property type="term" value="C:plasma membrane"/>
    <property type="evidence" value="ECO:0007669"/>
    <property type="project" value="UniProtKB-SubCell"/>
</dbReference>
<keyword evidence="13" id="KW-0325">Glycoprotein</keyword>
<evidence type="ECO:0000313" key="22">
    <source>
        <dbReference type="EMBL" id="KLO06519.1"/>
    </source>
</evidence>
<feature type="binding site" evidence="16">
    <location>
        <begin position="109"/>
        <end position="116"/>
    </location>
    <ligand>
        <name>ATP</name>
        <dbReference type="ChEBI" id="CHEBI:30616"/>
    </ligand>
</feature>
<dbReference type="SUPFAM" id="SSF53448">
    <property type="entry name" value="Nucleotide-diphospho-sugar transferases"/>
    <property type="match status" value="1"/>
</dbReference>
<dbReference type="SUPFAM" id="SSF55856">
    <property type="entry name" value="Cytochrome b5-like heme/steroid binding domain"/>
    <property type="match status" value="1"/>
</dbReference>
<dbReference type="Pfam" id="PF00063">
    <property type="entry name" value="Myosin_head"/>
    <property type="match status" value="1"/>
</dbReference>
<feature type="region of interest" description="Disordered" evidence="17">
    <location>
        <begin position="838"/>
        <end position="868"/>
    </location>
</feature>
<keyword evidence="14 16" id="KW-0009">Actin-binding</keyword>
<dbReference type="Gene3D" id="1.20.58.530">
    <property type="match status" value="1"/>
</dbReference>
<dbReference type="SMART" id="SM01117">
    <property type="entry name" value="Cyt-b5"/>
    <property type="match status" value="2"/>
</dbReference>
<keyword evidence="6 18" id="KW-0812">Transmembrane</keyword>
<feature type="region of interest" description="Disordered" evidence="17">
    <location>
        <begin position="766"/>
        <end position="796"/>
    </location>
</feature>
<dbReference type="STRING" id="27342.A0A0H2R3X6"/>
<dbReference type="PANTHER" id="PTHR22914">
    <property type="entry name" value="CHITIN SYNTHASE"/>
    <property type="match status" value="1"/>
</dbReference>
<feature type="region of interest" description="Disordered" evidence="17">
    <location>
        <begin position="1779"/>
        <end position="1816"/>
    </location>
</feature>
<dbReference type="PROSITE" id="PS50255">
    <property type="entry name" value="CYTOCHROME_B5_2"/>
    <property type="match status" value="1"/>
</dbReference>
<reference evidence="22 23" key="1">
    <citation type="submission" date="2015-04" db="EMBL/GenBank/DDBJ databases">
        <title>Complete genome sequence of Schizopora paradoxa KUC8140, a cosmopolitan wood degrader in East Asia.</title>
        <authorList>
            <consortium name="DOE Joint Genome Institute"/>
            <person name="Min B."/>
            <person name="Park H."/>
            <person name="Jang Y."/>
            <person name="Kim J.-J."/>
            <person name="Kim K.H."/>
            <person name="Pangilinan J."/>
            <person name="Lipzen A."/>
            <person name="Riley R."/>
            <person name="Grigoriev I.V."/>
            <person name="Spatafora J.W."/>
            <person name="Choi I.-G."/>
        </authorList>
    </citation>
    <scope>NUCLEOTIDE SEQUENCE [LARGE SCALE GENOMIC DNA]</scope>
    <source>
        <strain evidence="22 23">KUC8140</strain>
    </source>
</reference>
<keyword evidence="3" id="KW-1003">Cell membrane</keyword>
<evidence type="ECO:0000256" key="11">
    <source>
        <dbReference type="ARBA" id="ARBA00023136"/>
    </source>
</evidence>
<comment type="similarity">
    <text evidence="16">Belongs to the TRAFAC class myosin-kinesin ATPase superfamily. Myosin family.</text>
</comment>
<feature type="transmembrane region" description="Helical" evidence="18">
    <location>
        <begin position="1668"/>
        <end position="1691"/>
    </location>
</feature>
<dbReference type="GO" id="GO:0003779">
    <property type="term" value="F:actin binding"/>
    <property type="evidence" value="ECO:0007669"/>
    <property type="project" value="UniProtKB-KW"/>
</dbReference>
<dbReference type="PRINTS" id="PR00193">
    <property type="entry name" value="MYOSINHEAVY"/>
</dbReference>
<evidence type="ECO:0000256" key="9">
    <source>
        <dbReference type="ARBA" id="ARBA00022989"/>
    </source>
</evidence>
<keyword evidence="23" id="KW-1185">Reference proteome</keyword>
<dbReference type="InterPro" id="IPR027417">
    <property type="entry name" value="P-loop_NTPase"/>
</dbReference>
<dbReference type="SUPFAM" id="SSF52540">
    <property type="entry name" value="P-loop containing nucleoside triphosphate hydrolases"/>
    <property type="match status" value="1"/>
</dbReference>
<keyword evidence="5 22" id="KW-0808">Transferase</keyword>
<feature type="transmembrane region" description="Helical" evidence="18">
    <location>
        <begin position="1607"/>
        <end position="1628"/>
    </location>
</feature>
<gene>
    <name evidence="22" type="ORF">SCHPADRAFT_1002323</name>
</gene>
<evidence type="ECO:0000259" key="21">
    <source>
        <dbReference type="PROSITE" id="PS51998"/>
    </source>
</evidence>
<dbReference type="InterPro" id="IPR014876">
    <property type="entry name" value="DEK_C"/>
</dbReference>
<dbReference type="GO" id="GO:0004100">
    <property type="term" value="F:chitin synthase activity"/>
    <property type="evidence" value="ECO:0007669"/>
    <property type="project" value="UniProtKB-EC"/>
</dbReference>
<evidence type="ECO:0000256" key="7">
    <source>
        <dbReference type="ARBA" id="ARBA00022741"/>
    </source>
</evidence>
<evidence type="ECO:0000256" key="15">
    <source>
        <dbReference type="ARBA" id="ARBA00048014"/>
    </source>
</evidence>
<keyword evidence="9 18" id="KW-1133">Transmembrane helix</keyword>
<comment type="catalytic activity">
    <reaction evidence="15">
        <text>[(1-&gt;4)-N-acetyl-beta-D-glucosaminyl](n) + UDP-N-acetyl-alpha-D-glucosamine = [(1-&gt;4)-N-acetyl-beta-D-glucosaminyl](n+1) + UDP + H(+)</text>
        <dbReference type="Rhea" id="RHEA:16637"/>
        <dbReference type="Rhea" id="RHEA-COMP:9593"/>
        <dbReference type="Rhea" id="RHEA-COMP:9595"/>
        <dbReference type="ChEBI" id="CHEBI:15378"/>
        <dbReference type="ChEBI" id="CHEBI:17029"/>
        <dbReference type="ChEBI" id="CHEBI:57705"/>
        <dbReference type="ChEBI" id="CHEBI:58223"/>
        <dbReference type="EC" id="2.4.1.16"/>
    </reaction>
</comment>
<dbReference type="InParanoid" id="A0A0H2R3X6"/>
<dbReference type="InterPro" id="IPR001199">
    <property type="entry name" value="Cyt_B5-like_heme/steroid-bd"/>
</dbReference>
<feature type="domain" description="DEK-C" evidence="21">
    <location>
        <begin position="1849"/>
        <end position="1904"/>
    </location>
</feature>
<dbReference type="InterPro" id="IPR004835">
    <property type="entry name" value="Chitin_synth"/>
</dbReference>
<dbReference type="CDD" id="cd04190">
    <property type="entry name" value="Chitin_synth_C"/>
    <property type="match status" value="1"/>
</dbReference>
<evidence type="ECO:0000256" key="1">
    <source>
        <dbReference type="ARBA" id="ARBA00004651"/>
    </source>
</evidence>
<evidence type="ECO:0000256" key="3">
    <source>
        <dbReference type="ARBA" id="ARBA00022475"/>
    </source>
</evidence>
<accession>A0A0H2R3X6</accession>
<dbReference type="InterPro" id="IPR036400">
    <property type="entry name" value="Cyt_B5-like_heme/steroid_sf"/>
</dbReference>
<dbReference type="PROSITE" id="PS51456">
    <property type="entry name" value="MYOSIN_MOTOR"/>
    <property type="match status" value="1"/>
</dbReference>
<keyword evidence="4" id="KW-0328">Glycosyltransferase</keyword>
<dbReference type="Gene3D" id="1.10.10.60">
    <property type="entry name" value="Homeodomain-like"/>
    <property type="match status" value="1"/>
</dbReference>
<feature type="domain" description="Cytochrome b5 heme-binding" evidence="19">
    <location>
        <begin position="979"/>
        <end position="1041"/>
    </location>
</feature>
<feature type="region of interest" description="Actin-binding" evidence="16">
    <location>
        <begin position="643"/>
        <end position="665"/>
    </location>
</feature>
<evidence type="ECO:0000256" key="4">
    <source>
        <dbReference type="ARBA" id="ARBA00022676"/>
    </source>
</evidence>
<protein>
    <recommendedName>
        <fullName evidence="2">chitin synthase</fullName>
        <ecNumber evidence="2">2.4.1.16</ecNumber>
    </recommendedName>
</protein>
<dbReference type="EMBL" id="KQ086200">
    <property type="protein sequence ID" value="KLO06519.1"/>
    <property type="molecule type" value="Genomic_DNA"/>
</dbReference>
<feature type="compositionally biased region" description="Polar residues" evidence="17">
    <location>
        <begin position="1798"/>
        <end position="1807"/>
    </location>
</feature>
<dbReference type="Proteomes" id="UP000053477">
    <property type="component" value="Unassembled WGS sequence"/>
</dbReference>
<evidence type="ECO:0000256" key="5">
    <source>
        <dbReference type="ARBA" id="ARBA00022679"/>
    </source>
</evidence>
<comment type="subcellular location">
    <subcellularLocation>
        <location evidence="1">Cell membrane</location>
        <topology evidence="1">Multi-pass membrane protein</topology>
    </subcellularLocation>
</comment>
<dbReference type="SUPFAM" id="SSF109715">
    <property type="entry name" value="DEK C-terminal domain"/>
    <property type="match status" value="1"/>
</dbReference>
<feature type="compositionally biased region" description="Basic and acidic residues" evidence="17">
    <location>
        <begin position="842"/>
        <end position="863"/>
    </location>
</feature>
<feature type="transmembrane region" description="Helical" evidence="18">
    <location>
        <begin position="1640"/>
        <end position="1661"/>
    </location>
</feature>
<keyword evidence="8 16" id="KW-0067">ATP-binding</keyword>
<evidence type="ECO:0000256" key="18">
    <source>
        <dbReference type="SAM" id="Phobius"/>
    </source>
</evidence>
<dbReference type="PROSITE" id="PS51998">
    <property type="entry name" value="DEK_C"/>
    <property type="match status" value="1"/>
</dbReference>
<evidence type="ECO:0000256" key="2">
    <source>
        <dbReference type="ARBA" id="ARBA00012543"/>
    </source>
</evidence>
<evidence type="ECO:0000259" key="20">
    <source>
        <dbReference type="PROSITE" id="PS51456"/>
    </source>
</evidence>
<dbReference type="Gene3D" id="1.20.120.720">
    <property type="entry name" value="Myosin VI head, motor domain, U50 subdomain"/>
    <property type="match status" value="1"/>
</dbReference>
<dbReference type="OrthoDB" id="370884at2759"/>
<keyword evidence="7 16" id="KW-0547">Nucleotide-binding</keyword>
<proteinExistence type="inferred from homology"/>
<evidence type="ECO:0000256" key="16">
    <source>
        <dbReference type="PROSITE-ProRule" id="PRU00782"/>
    </source>
</evidence>
<evidence type="ECO:0000256" key="10">
    <source>
        <dbReference type="ARBA" id="ARBA00023123"/>
    </source>
</evidence>
<dbReference type="GO" id="GO:0016459">
    <property type="term" value="C:myosin complex"/>
    <property type="evidence" value="ECO:0007669"/>
    <property type="project" value="UniProtKB-KW"/>
</dbReference>
<dbReference type="Gene3D" id="1.10.10.820">
    <property type="match status" value="1"/>
</dbReference>
<dbReference type="GO" id="GO:0031505">
    <property type="term" value="P:fungal-type cell wall organization"/>
    <property type="evidence" value="ECO:0007669"/>
    <property type="project" value="TreeGrafter"/>
</dbReference>
<dbReference type="EC" id="2.4.1.16" evidence="2"/>
<dbReference type="GO" id="GO:0003774">
    <property type="term" value="F:cytoskeletal motor activity"/>
    <property type="evidence" value="ECO:0007669"/>
    <property type="project" value="UniProtKB-UniRule"/>
</dbReference>
<dbReference type="Gene3D" id="3.10.120.10">
    <property type="entry name" value="Cytochrome b5-like heme/steroid binding domain"/>
    <property type="match status" value="1"/>
</dbReference>
<dbReference type="InterPro" id="IPR036961">
    <property type="entry name" value="Kinesin_motor_dom_sf"/>
</dbReference>
<dbReference type="Pfam" id="PF08766">
    <property type="entry name" value="DEK_C"/>
    <property type="match status" value="1"/>
</dbReference>
<dbReference type="GO" id="GO:0030428">
    <property type="term" value="C:cell septum"/>
    <property type="evidence" value="ECO:0007669"/>
    <property type="project" value="TreeGrafter"/>
</dbReference>
<dbReference type="CDD" id="cd14879">
    <property type="entry name" value="MYSc_Myo17"/>
    <property type="match status" value="1"/>
</dbReference>
<dbReference type="InterPro" id="IPR029044">
    <property type="entry name" value="Nucleotide-diphossugar_trans"/>
</dbReference>
<dbReference type="SMART" id="SM00242">
    <property type="entry name" value="MYSc"/>
    <property type="match status" value="1"/>
</dbReference>
<dbReference type="Pfam" id="PF00173">
    <property type="entry name" value="Cyt-b5"/>
    <property type="match status" value="1"/>
</dbReference>
<evidence type="ECO:0000256" key="14">
    <source>
        <dbReference type="ARBA" id="ARBA00023203"/>
    </source>
</evidence>
<evidence type="ECO:0000256" key="6">
    <source>
        <dbReference type="ARBA" id="ARBA00022692"/>
    </source>
</evidence>
<evidence type="ECO:0000259" key="19">
    <source>
        <dbReference type="PROSITE" id="PS50255"/>
    </source>
</evidence>
<evidence type="ECO:0000256" key="8">
    <source>
        <dbReference type="ARBA" id="ARBA00022840"/>
    </source>
</evidence>
<dbReference type="Gene3D" id="3.40.850.10">
    <property type="entry name" value="Kinesin motor domain"/>
    <property type="match status" value="1"/>
</dbReference>
<feature type="compositionally biased region" description="Basic and acidic residues" evidence="17">
    <location>
        <begin position="766"/>
        <end position="780"/>
    </location>
</feature>
<keyword evidence="11 18" id="KW-0472">Membrane</keyword>
<dbReference type="InterPro" id="IPR036037">
    <property type="entry name" value="MYSc_Myo17"/>
</dbReference>
<evidence type="ECO:0000256" key="13">
    <source>
        <dbReference type="ARBA" id="ARBA00023180"/>
    </source>
</evidence>
<sequence>MSTAHQRLEGTTDLATLQTISDDSLVSCIRERFLADNIYTNIGSSSLVAVNPHKYVSSNADSVLMQYAAEYRETQESKEPLPPHIFQLANNAYFHMRRTGQDQAIVLSGETGSGKSENRRLAIRSLIELSVSNPGKKGSKLSSQIPSAEFVLESFGNARTLFNPNASRFGKYTELQYTDRGRLCGVKSLDYYLERSRVAGAPSGERNFHIFYYLTAGATAEERQHMRLTDKTHFRYLGPRTSISGRDDARHSEDSVRFEQLKVALKSVGLSKRQVAQSCQLVAAILHLGNLEFITDRQRNEDAAVVRNTDTLDTVAEFLGVQPAALETALSCKMKLVKKELCTVFLDPDGASDNRDDLAKILYSLLFSWLNESINQKLCRDDFTTFIGLFDLPGPQNMATSASRANSLDQLCVNYANERMHHWIQKRLFESHIEEYKVEGISRYVPSVPYFDNAECVRLMSNMPGGLIHIMDDQARRAPKKTDQTMVEAFGKRWGNHSSFKVGGMDRSGFPTFTVNHFNGPVTYSSEGFLEKNLDSLNPDFVSLLRGSNANEAGGHELSGSANPFIRSLFSNKAIATQAHPRNEETIVSAQQSMKPMRAPSTRRKGTIKRMATVGEEEKDEDDTLAPSDGKSGCIAGEFRSALDTLFSTLDEAQAWFVFCINPNDSQLPGQLEGRAVKGQVRSAGLPEIARRCVNVFEVNMLPTEFCDRYKDQLSALNIHEGDPMMMVQQARTALDLQERDVVQGQRKVFLSQRAFHKLENHLRVNDADEQKRNRTKDTEGDIMEGRLSTDPFAPYNANGQYGNLESPNAYDPFNQSSQNLPLVNHASPFQRADMYNDEYDDNKSFRSDDIEGKSRLTSRPDDSVSNFGTESYAPSRNMFQNEDDKMLLGKEALPGEVLEGETAEDIKESSNRRRWVAFVWMLTWWIPNIALVWCGRMKRLDVRQAWREKLALNMLIWFFCGCAVFVIAVLGNLICPTEHVFSVTELASHSAKNNPNNIYTAVRGEVFDLTNFIPFHERIVSVVSTKSMQQYGGLDATNIFPVQVSALCNGVTGSVNPYVTLDFTNNTDPNAQYHDFRVSTSDSRPDWYFESMTLMRYNYRVGFVGYTPKELKNMANSGRSVGVYNGLVYDVTDYLSAPASIQTPEGTQPPSGIDVNFMDSSVLDVFKFNSGKDVTKQLNALQLGSGVLDSQKTCLRNLFTIGKADHRNSPQCLFATYILLALSVVMVAVIGFKFIAALSFGSLRAPEEHDKFIICQVPCYTEGEDSMRKTIDSLAKLKYDDKRKLIFIICDGMIVGSGNDRPTPRIVLDILGADPNNDPEPLSFLSLGEGAKQHNMGKVYAGLYECAGHVVPYLVVVKVGKPTERSRPGNRGKRDSQMLLMHFLNKVHFNAPMNPLELEIYHQIKNVIGVNPSFYEYLFMVDADTTVDPMSVNRLVSAMVHDKKVLGVCGETSLANAKQSIITMMQVYEYYISHHLAKAFESLFGSVTCLPGCFTMYRLRTPDTHKPLFVSNAVIEDYSENRVDTLHMKNLLHLGEDRYLTTLLLKHFPVYKTQFVRDAHAYTVAPDEWKILLSQRRRWINSTIHNLGELVFLDRLCGFCCFSMRFVVFIDLVSTIIQPVTVAYIVYLVYRVVKDGETIPMLSIIMLAAIYGLQALVFLLRRKWDMIGWMVFYILAIPAFSFFLPLYSFWRMDDFSWGATRVVMGEKGKKKIVHDEGKFDPRSIPLKSWNDYENELWDKESNHSIGSWVPPSKVKNDGYADSRTASLYGRETYYEAPRSRSFSPAPSQIYPPPGYQSGRNTPTGGYNPSPLRGDASMTGGMLQYPAPSRPVTNYLDIPIPGADEYANGPSDMEIERAVHEMLDGADLNTVTKKNVRQRLEGMFGVDLSARKAVINAAIDRAITSQS</sequence>
<feature type="domain" description="Myosin motor" evidence="20">
    <location>
        <begin position="9"/>
        <end position="764"/>
    </location>
</feature>
<evidence type="ECO:0000256" key="17">
    <source>
        <dbReference type="SAM" id="MobiDB-lite"/>
    </source>
</evidence>
<evidence type="ECO:0000256" key="12">
    <source>
        <dbReference type="ARBA" id="ARBA00023175"/>
    </source>
</evidence>
<feature type="transmembrane region" description="Helical" evidence="18">
    <location>
        <begin position="916"/>
        <end position="935"/>
    </location>
</feature>
<feature type="transmembrane region" description="Helical" evidence="18">
    <location>
        <begin position="1215"/>
        <end position="1237"/>
    </location>
</feature>
<organism evidence="22 23">
    <name type="scientific">Schizopora paradoxa</name>
    <dbReference type="NCBI Taxonomy" id="27342"/>
    <lineage>
        <taxon>Eukaryota</taxon>
        <taxon>Fungi</taxon>
        <taxon>Dikarya</taxon>
        <taxon>Basidiomycota</taxon>
        <taxon>Agaricomycotina</taxon>
        <taxon>Agaricomycetes</taxon>
        <taxon>Hymenochaetales</taxon>
        <taxon>Schizoporaceae</taxon>
        <taxon>Schizopora</taxon>
    </lineage>
</organism>
<name>A0A0H2R3X6_9AGAM</name>
<keyword evidence="10 16" id="KW-0518">Myosin</keyword>
<dbReference type="GO" id="GO:0006031">
    <property type="term" value="P:chitin biosynthetic process"/>
    <property type="evidence" value="ECO:0007669"/>
    <property type="project" value="TreeGrafter"/>
</dbReference>
<feature type="region of interest" description="Disordered" evidence="17">
    <location>
        <begin position="588"/>
        <end position="607"/>
    </location>
</feature>
<keyword evidence="12 16" id="KW-0505">Motor protein</keyword>
<evidence type="ECO:0000313" key="23">
    <source>
        <dbReference type="Proteomes" id="UP000053477"/>
    </source>
</evidence>
<feature type="transmembrane region" description="Helical" evidence="18">
    <location>
        <begin position="956"/>
        <end position="975"/>
    </location>
</feature>